<dbReference type="Proteomes" id="UP000360750">
    <property type="component" value="Unassembled WGS sequence"/>
</dbReference>
<evidence type="ECO:0000259" key="3">
    <source>
        <dbReference type="Pfam" id="PF11887"/>
    </source>
</evidence>
<protein>
    <submittedName>
        <fullName evidence="4">Virulence factor Mce family protein</fullName>
    </submittedName>
</protein>
<dbReference type="RefSeq" id="WP_006898408.1">
    <property type="nucleotide sequence ID" value="NZ_CAACYD010000005.1"/>
</dbReference>
<dbReference type="PANTHER" id="PTHR33371:SF17">
    <property type="entry name" value="MCE-FAMILY PROTEIN MCE1B"/>
    <property type="match status" value="1"/>
</dbReference>
<dbReference type="InterPro" id="IPR024516">
    <property type="entry name" value="Mce_C"/>
</dbReference>
<dbReference type="InterPro" id="IPR052336">
    <property type="entry name" value="MlaD_Phospholipid_Transporter"/>
</dbReference>
<dbReference type="Pfam" id="PF02470">
    <property type="entry name" value="MlaD"/>
    <property type="match status" value="1"/>
</dbReference>
<dbReference type="AlphaFoldDB" id="A0ABD7V0L1"/>
<evidence type="ECO:0000313" key="4">
    <source>
        <dbReference type="EMBL" id="VFA82767.1"/>
    </source>
</evidence>
<dbReference type="InterPro" id="IPR003399">
    <property type="entry name" value="Mce/MlaD"/>
</dbReference>
<reference evidence="4 5" key="1">
    <citation type="submission" date="2019-02" db="EMBL/GenBank/DDBJ databases">
        <authorList>
            <consortium name="Pathogen Informatics"/>
        </authorList>
    </citation>
    <scope>NUCLEOTIDE SEQUENCE [LARGE SCALE GENOMIC DNA]</scope>
    <source>
        <strain evidence="4 5">3012STDY6756503</strain>
    </source>
</reference>
<sequence>MSSASGSIRKPLIGFSIFAVLALLVTYVIFSTLERSVSGSTNNYTAFFDDASGLATGDDVRMAGVRVGRVDKIDLDGDRARVEFEVQTDQQVYTNTRAAIRYQNLIGQRYLNLTLVDGKPSEPLKPGSTLEMPSEDSYDVTKLLGGFQPVFETLDADQVNALSQGLIEVFNDPDNTVALTRTVAEVGRLAEDTANRDVVIGAIIDNLSTVMRDLSRQGDQFGTVIESMGNLIENLNANSAAFGSAVTDIGRTASGFADVLSRSRDSLAAAATNGRIATNTLIANGAKLDRMAVDAPVFLGHFPLVLGEGAYLNIYACDLDVAIGDVLLPPGIFNKIGGTNHSVVCR</sequence>
<keyword evidence="1" id="KW-0472">Membrane</keyword>
<dbReference type="NCBIfam" id="TIGR00996">
    <property type="entry name" value="Mtu_fam_mce"/>
    <property type="match status" value="1"/>
</dbReference>
<dbReference type="InterPro" id="IPR005693">
    <property type="entry name" value="Mce"/>
</dbReference>
<organism evidence="4 5">
    <name type="scientific">Gordonia paraffinivorans</name>
    <dbReference type="NCBI Taxonomy" id="175628"/>
    <lineage>
        <taxon>Bacteria</taxon>
        <taxon>Bacillati</taxon>
        <taxon>Actinomycetota</taxon>
        <taxon>Actinomycetes</taxon>
        <taxon>Mycobacteriales</taxon>
        <taxon>Gordoniaceae</taxon>
        <taxon>Gordonia</taxon>
    </lineage>
</organism>
<dbReference type="PANTHER" id="PTHR33371">
    <property type="entry name" value="INTERMEMBRANE PHOSPHOLIPID TRANSPORT SYSTEM BINDING PROTEIN MLAD-RELATED"/>
    <property type="match status" value="1"/>
</dbReference>
<keyword evidence="1" id="KW-1133">Transmembrane helix</keyword>
<feature type="domain" description="Mce/MlaD" evidence="2">
    <location>
        <begin position="41"/>
        <end position="114"/>
    </location>
</feature>
<name>A0ABD7V0L1_9ACTN</name>
<evidence type="ECO:0000259" key="2">
    <source>
        <dbReference type="Pfam" id="PF02470"/>
    </source>
</evidence>
<proteinExistence type="predicted"/>
<evidence type="ECO:0000256" key="1">
    <source>
        <dbReference type="SAM" id="Phobius"/>
    </source>
</evidence>
<dbReference type="EMBL" id="CAACYD010000005">
    <property type="protein sequence ID" value="VFA82767.1"/>
    <property type="molecule type" value="Genomic_DNA"/>
</dbReference>
<evidence type="ECO:0000313" key="5">
    <source>
        <dbReference type="Proteomes" id="UP000360750"/>
    </source>
</evidence>
<comment type="caution">
    <text evidence="4">The sequence shown here is derived from an EMBL/GenBank/DDBJ whole genome shotgun (WGS) entry which is preliminary data.</text>
</comment>
<dbReference type="Pfam" id="PF11887">
    <property type="entry name" value="Mce4_CUP1"/>
    <property type="match status" value="1"/>
</dbReference>
<feature type="domain" description="Mammalian cell entry C-terminal" evidence="3">
    <location>
        <begin position="122"/>
        <end position="281"/>
    </location>
</feature>
<accession>A0ABD7V0L1</accession>
<dbReference type="GeneID" id="60749252"/>
<feature type="transmembrane region" description="Helical" evidence="1">
    <location>
        <begin position="12"/>
        <end position="30"/>
    </location>
</feature>
<gene>
    <name evidence="4" type="ORF">NCTC8139_01220</name>
</gene>
<keyword evidence="1" id="KW-0812">Transmembrane</keyword>